<evidence type="ECO:0000313" key="2">
    <source>
        <dbReference type="EMBL" id="QDS86900.1"/>
    </source>
</evidence>
<feature type="signal peptide" evidence="1">
    <location>
        <begin position="1"/>
        <end position="29"/>
    </location>
</feature>
<evidence type="ECO:0008006" key="4">
    <source>
        <dbReference type="Google" id="ProtNLM"/>
    </source>
</evidence>
<dbReference type="EMBL" id="CP036261">
    <property type="protein sequence ID" value="QDS86900.1"/>
    <property type="molecule type" value="Genomic_DNA"/>
</dbReference>
<name>A0A517LWA5_9BACT</name>
<keyword evidence="1" id="KW-0732">Signal</keyword>
<protein>
    <recommendedName>
        <fullName evidence="4">Secreted protein</fullName>
    </recommendedName>
</protein>
<feature type="chain" id="PRO_5021874905" description="Secreted protein" evidence="1">
    <location>
        <begin position="30"/>
        <end position="644"/>
    </location>
</feature>
<reference evidence="2 3" key="1">
    <citation type="submission" date="2019-02" db="EMBL/GenBank/DDBJ databases">
        <title>Deep-cultivation of Planctomycetes and their phenomic and genomic characterization uncovers novel biology.</title>
        <authorList>
            <person name="Wiegand S."/>
            <person name="Jogler M."/>
            <person name="Boedeker C."/>
            <person name="Pinto D."/>
            <person name="Vollmers J."/>
            <person name="Rivas-Marin E."/>
            <person name="Kohn T."/>
            <person name="Peeters S.H."/>
            <person name="Heuer A."/>
            <person name="Rast P."/>
            <person name="Oberbeckmann S."/>
            <person name="Bunk B."/>
            <person name="Jeske O."/>
            <person name="Meyerdierks A."/>
            <person name="Storesund J.E."/>
            <person name="Kallscheuer N."/>
            <person name="Luecker S."/>
            <person name="Lage O.M."/>
            <person name="Pohl T."/>
            <person name="Merkel B.J."/>
            <person name="Hornburger P."/>
            <person name="Mueller R.-W."/>
            <person name="Bruemmer F."/>
            <person name="Labrenz M."/>
            <person name="Spormann A.M."/>
            <person name="Op den Camp H."/>
            <person name="Overmann J."/>
            <person name="Amann R."/>
            <person name="Jetten M.S.M."/>
            <person name="Mascher T."/>
            <person name="Medema M.H."/>
            <person name="Devos D.P."/>
            <person name="Kaster A.-K."/>
            <person name="Ovreas L."/>
            <person name="Rohde M."/>
            <person name="Galperin M.Y."/>
            <person name="Jogler C."/>
        </authorList>
    </citation>
    <scope>NUCLEOTIDE SEQUENCE [LARGE SCALE GENOMIC DNA]</scope>
    <source>
        <strain evidence="2 3">EC9</strain>
    </source>
</reference>
<dbReference type="Proteomes" id="UP000319557">
    <property type="component" value="Chromosome"/>
</dbReference>
<proteinExistence type="predicted"/>
<dbReference type="AlphaFoldDB" id="A0A517LWA5"/>
<evidence type="ECO:0000256" key="1">
    <source>
        <dbReference type="SAM" id="SignalP"/>
    </source>
</evidence>
<sequence precursor="true">MNSTIRICTGVLTGLCVVLCSFAPPVATAAEPFPPNRTLLSNQTQAVFEILDVPQLETRWGNSFAGALSEAPELKPFFDSQRETLRQRLSESGLAFNLTLNDIHAIASGEATLGWMQLRNTNAVCIMIDTRGRDAATAEVLQRIDAELKQHRGATMSELPYQGHTISTYVLKKKLGQIKVEQFSYVRIAGRLIAADQIDAVKGIVDRIAGTGELVKASDFAAVEAKIGEGDDQDIRWFVRPLGFARVLEARSGGLKKQQLDTIQLLQEQGFDAILSAGGHLRLDDGKFDVRHQTYIHAPPTTALPSKYKLAGRMLQFPNVDEQEPPAWVLPTVASYLDGNWKLEEAFWAAETLVNQAVGDEIFRRVVDGIKKDKDGPQIDLANDIVANFRDRLILLTDNVHPVSKHSERMLIGVRLQNEAVVKAAVDKAMKSDPNAKEFPYAHHNWIWQVTQPEASDDEIELEGFEDFEEFIDESEGKQTPPLLNQWAITVYDGYLMFSSHAQMLVDSIEHHRQAKDESLSAATDFIRIRAALLDQYGPDRAIWRVLRSESAFRAKYELLRRGELKESDSVLAAIVRRLFVQSNAETDEEELQVDASELPDFSILTKHLQPSGVTLKTEPAGWFVRGLMLKPDETPAPSVAAQR</sequence>
<gene>
    <name evidence="2" type="ORF">EC9_10750</name>
</gene>
<organism evidence="2 3">
    <name type="scientific">Rosistilla ulvae</name>
    <dbReference type="NCBI Taxonomy" id="1930277"/>
    <lineage>
        <taxon>Bacteria</taxon>
        <taxon>Pseudomonadati</taxon>
        <taxon>Planctomycetota</taxon>
        <taxon>Planctomycetia</taxon>
        <taxon>Pirellulales</taxon>
        <taxon>Pirellulaceae</taxon>
        <taxon>Rosistilla</taxon>
    </lineage>
</organism>
<dbReference type="KEGG" id="ruv:EC9_10750"/>
<keyword evidence="3" id="KW-1185">Reference proteome</keyword>
<evidence type="ECO:0000313" key="3">
    <source>
        <dbReference type="Proteomes" id="UP000319557"/>
    </source>
</evidence>
<accession>A0A517LWA5</accession>